<comment type="subcellular location">
    <subcellularLocation>
        <location evidence="1">Membrane</location>
        <topology evidence="1">Multi-pass membrane protein</topology>
    </subcellularLocation>
</comment>
<dbReference type="PANTHER" id="PTHR33507:SF3">
    <property type="entry name" value="INNER MEMBRANE PROTEIN YBBJ"/>
    <property type="match status" value="1"/>
</dbReference>
<dbReference type="EMBL" id="AWVF01000196">
    <property type="protein sequence ID" value="ERJ95770.1"/>
    <property type="molecule type" value="Genomic_DNA"/>
</dbReference>
<dbReference type="InterPro" id="IPR002810">
    <property type="entry name" value="NfeD-like_C"/>
</dbReference>
<evidence type="ECO:0000256" key="1">
    <source>
        <dbReference type="ARBA" id="ARBA00004141"/>
    </source>
</evidence>
<feature type="domain" description="NfeD-like C-terminal" evidence="6">
    <location>
        <begin position="85"/>
        <end position="142"/>
    </location>
</feature>
<evidence type="ECO:0000256" key="3">
    <source>
        <dbReference type="ARBA" id="ARBA00022989"/>
    </source>
</evidence>
<organism evidence="7 8">
    <name type="scientific">Ruminococcus callidus ATCC 27760</name>
    <dbReference type="NCBI Taxonomy" id="411473"/>
    <lineage>
        <taxon>Bacteria</taxon>
        <taxon>Bacillati</taxon>
        <taxon>Bacillota</taxon>
        <taxon>Clostridia</taxon>
        <taxon>Eubacteriales</taxon>
        <taxon>Oscillospiraceae</taxon>
        <taxon>Ruminococcus</taxon>
    </lineage>
</organism>
<evidence type="ECO:0000256" key="2">
    <source>
        <dbReference type="ARBA" id="ARBA00022692"/>
    </source>
</evidence>
<evidence type="ECO:0000259" key="6">
    <source>
        <dbReference type="Pfam" id="PF01957"/>
    </source>
</evidence>
<sequence>MEASMPFLLWGGLFVLTVLAEFATQQLVSIWFAAGALAGFLAACFGASPVVQIVLFVVISVVLLIFTRPIVRRIFSFGIKDTNNQEIGRIAVVIQTVDPIHNTGRVRLDGVDWIAVSQDGTVIPENTSVRIEAISGTKLLVSRLPQTEEQTVNN</sequence>
<dbReference type="HOGENOM" id="CLU_116732_2_1_9"/>
<protein>
    <submittedName>
        <fullName evidence="7">Nodulation efficiency protein D</fullName>
    </submittedName>
</protein>
<dbReference type="PANTHER" id="PTHR33507">
    <property type="entry name" value="INNER MEMBRANE PROTEIN YBBJ"/>
    <property type="match status" value="1"/>
</dbReference>
<dbReference type="InterPro" id="IPR052165">
    <property type="entry name" value="Membrane_assoc_protease"/>
</dbReference>
<keyword evidence="2 5" id="KW-0812">Transmembrane</keyword>
<dbReference type="SUPFAM" id="SSF141322">
    <property type="entry name" value="NfeD domain-like"/>
    <property type="match status" value="1"/>
</dbReference>
<dbReference type="RefSeq" id="WP_021683051.1">
    <property type="nucleotide sequence ID" value="NZ_KI260457.1"/>
</dbReference>
<dbReference type="STRING" id="411473.RUMCAL_01580"/>
<evidence type="ECO:0000256" key="4">
    <source>
        <dbReference type="ARBA" id="ARBA00023136"/>
    </source>
</evidence>
<dbReference type="GO" id="GO:0005886">
    <property type="term" value="C:plasma membrane"/>
    <property type="evidence" value="ECO:0007669"/>
    <property type="project" value="TreeGrafter"/>
</dbReference>
<keyword evidence="3 5" id="KW-1133">Transmembrane helix</keyword>
<dbReference type="OrthoDB" id="5054at2"/>
<dbReference type="InterPro" id="IPR012340">
    <property type="entry name" value="NA-bd_OB-fold"/>
</dbReference>
<name>U2KUL2_9FIRM</name>
<reference evidence="7 8" key="1">
    <citation type="submission" date="2013-07" db="EMBL/GenBank/DDBJ databases">
        <authorList>
            <person name="Weinstock G."/>
            <person name="Sodergren E."/>
            <person name="Wylie T."/>
            <person name="Fulton L."/>
            <person name="Fulton R."/>
            <person name="Fronick C."/>
            <person name="O'Laughlin M."/>
            <person name="Godfrey J."/>
            <person name="Miner T."/>
            <person name="Herter B."/>
            <person name="Appelbaum E."/>
            <person name="Cordes M."/>
            <person name="Lek S."/>
            <person name="Wollam A."/>
            <person name="Pepin K.H."/>
            <person name="Palsikar V.B."/>
            <person name="Mitreva M."/>
            <person name="Wilson R.K."/>
        </authorList>
    </citation>
    <scope>NUCLEOTIDE SEQUENCE [LARGE SCALE GENOMIC DNA]</scope>
    <source>
        <strain evidence="7 8">ATCC 27760</strain>
    </source>
</reference>
<evidence type="ECO:0000313" key="7">
    <source>
        <dbReference type="EMBL" id="ERJ95770.1"/>
    </source>
</evidence>
<keyword evidence="8" id="KW-1185">Reference proteome</keyword>
<gene>
    <name evidence="7" type="ORF">RUMCAL_01580</name>
</gene>
<dbReference type="eggNOG" id="COG1585">
    <property type="taxonomic scope" value="Bacteria"/>
</dbReference>
<evidence type="ECO:0000256" key="5">
    <source>
        <dbReference type="SAM" id="Phobius"/>
    </source>
</evidence>
<proteinExistence type="predicted"/>
<dbReference type="AlphaFoldDB" id="U2KUL2"/>
<dbReference type="PATRIC" id="fig|411473.3.peg.1284"/>
<evidence type="ECO:0000313" key="8">
    <source>
        <dbReference type="Proteomes" id="UP000016662"/>
    </source>
</evidence>
<dbReference type="Pfam" id="PF01957">
    <property type="entry name" value="NfeD"/>
    <property type="match status" value="1"/>
</dbReference>
<accession>U2KUL2</accession>
<dbReference type="Gene3D" id="2.40.50.140">
    <property type="entry name" value="Nucleic acid-binding proteins"/>
    <property type="match status" value="1"/>
</dbReference>
<keyword evidence="4 5" id="KW-0472">Membrane</keyword>
<comment type="caution">
    <text evidence="7">The sequence shown here is derived from an EMBL/GenBank/DDBJ whole genome shotgun (WGS) entry which is preliminary data.</text>
</comment>
<feature type="transmembrane region" description="Helical" evidence="5">
    <location>
        <begin position="36"/>
        <end position="66"/>
    </location>
</feature>
<dbReference type="Proteomes" id="UP000016662">
    <property type="component" value="Unassembled WGS sequence"/>
</dbReference>